<name>A0A1I7IWP0_9PROT</name>
<accession>A0A1I7IWP0</accession>
<protein>
    <submittedName>
        <fullName evidence="1">Uncharacterized protein</fullName>
    </submittedName>
</protein>
<dbReference type="EMBL" id="FPBZ01000029">
    <property type="protein sequence ID" value="SFU77367.1"/>
    <property type="molecule type" value="Genomic_DNA"/>
</dbReference>
<dbReference type="AlphaFoldDB" id="A0A1I7IWP0"/>
<proteinExistence type="predicted"/>
<reference evidence="1 2" key="1">
    <citation type="submission" date="2016-10" db="EMBL/GenBank/DDBJ databases">
        <authorList>
            <person name="de Groot N.N."/>
        </authorList>
    </citation>
    <scope>NUCLEOTIDE SEQUENCE [LARGE SCALE GENOMIC DNA]</scope>
    <source>
        <strain evidence="1 2">Nl14</strain>
    </source>
</reference>
<dbReference type="Proteomes" id="UP000182649">
    <property type="component" value="Unassembled WGS sequence"/>
</dbReference>
<sequence length="41" mass="4715">MELLVWFFLVQQQTNSRIICRLMATPIMVAVFSTGIGLDRD</sequence>
<evidence type="ECO:0000313" key="2">
    <source>
        <dbReference type="Proteomes" id="UP000182649"/>
    </source>
</evidence>
<organism evidence="1 2">
    <name type="scientific">Nitrosospira multiformis</name>
    <dbReference type="NCBI Taxonomy" id="1231"/>
    <lineage>
        <taxon>Bacteria</taxon>
        <taxon>Pseudomonadati</taxon>
        <taxon>Pseudomonadota</taxon>
        <taxon>Betaproteobacteria</taxon>
        <taxon>Nitrosomonadales</taxon>
        <taxon>Nitrosomonadaceae</taxon>
        <taxon>Nitrosospira</taxon>
    </lineage>
</organism>
<evidence type="ECO:0000313" key="1">
    <source>
        <dbReference type="EMBL" id="SFU77367.1"/>
    </source>
</evidence>
<gene>
    <name evidence="1" type="ORF">SAMN05216417_12927</name>
</gene>